<dbReference type="RefSeq" id="WP_183357178.1">
    <property type="nucleotide sequence ID" value="NZ_BAABKR010000008.1"/>
</dbReference>
<dbReference type="GO" id="GO:0032259">
    <property type="term" value="P:methylation"/>
    <property type="evidence" value="ECO:0007669"/>
    <property type="project" value="UniProtKB-KW"/>
</dbReference>
<dbReference type="GO" id="GO:0008168">
    <property type="term" value="F:methyltransferase activity"/>
    <property type="evidence" value="ECO:0007669"/>
    <property type="project" value="UniProtKB-KW"/>
</dbReference>
<keyword evidence="2" id="KW-0830">Ubiquinone</keyword>
<feature type="domain" description="PhnB-like" evidence="1">
    <location>
        <begin position="4"/>
        <end position="130"/>
    </location>
</feature>
<gene>
    <name evidence="2" type="ORF">FHX47_000365</name>
</gene>
<dbReference type="AlphaFoldDB" id="A0A7W5XNJ6"/>
<name>A0A7W5XNJ6_9MICC</name>
<keyword evidence="2" id="KW-0808">Transferase</keyword>
<protein>
    <submittedName>
        <fullName evidence="2">Putative 3-demethylubiquinone-9 3-methyltransferase (Glyoxalase superfamily)</fullName>
    </submittedName>
</protein>
<dbReference type="PIRSF" id="PIRSF021700">
    <property type="entry name" value="3_dmu_93_MTrfase"/>
    <property type="match status" value="1"/>
</dbReference>
<dbReference type="Proteomes" id="UP000547528">
    <property type="component" value="Unassembled WGS sequence"/>
</dbReference>
<dbReference type="InterPro" id="IPR029068">
    <property type="entry name" value="Glyas_Bleomycin-R_OHBP_Dase"/>
</dbReference>
<dbReference type="InterPro" id="IPR009725">
    <property type="entry name" value="3_dmu_93_MTrfase"/>
</dbReference>
<keyword evidence="2" id="KW-0489">Methyltransferase</keyword>
<dbReference type="SUPFAM" id="SSF54593">
    <property type="entry name" value="Glyoxalase/Bleomycin resistance protein/Dihydroxybiphenyl dioxygenase"/>
    <property type="match status" value="1"/>
</dbReference>
<dbReference type="EMBL" id="JACIBT010000001">
    <property type="protein sequence ID" value="MBB3666772.1"/>
    <property type="molecule type" value="Genomic_DNA"/>
</dbReference>
<dbReference type="Gene3D" id="3.30.720.110">
    <property type="match status" value="1"/>
</dbReference>
<evidence type="ECO:0000259" key="1">
    <source>
        <dbReference type="Pfam" id="PF06983"/>
    </source>
</evidence>
<comment type="caution">
    <text evidence="2">The sequence shown here is derived from an EMBL/GenBank/DDBJ whole genome shotgun (WGS) entry which is preliminary data.</text>
</comment>
<dbReference type="Gene3D" id="3.30.720.100">
    <property type="match status" value="1"/>
</dbReference>
<dbReference type="CDD" id="cd06588">
    <property type="entry name" value="PhnB_like"/>
    <property type="match status" value="1"/>
</dbReference>
<dbReference type="PANTHER" id="PTHR33990">
    <property type="entry name" value="PROTEIN YJDN-RELATED"/>
    <property type="match status" value="1"/>
</dbReference>
<dbReference type="Pfam" id="PF06983">
    <property type="entry name" value="3-dmu-9_3-mt"/>
    <property type="match status" value="1"/>
</dbReference>
<accession>A0A7W5XNJ6</accession>
<reference evidence="2 3" key="1">
    <citation type="submission" date="2020-08" db="EMBL/GenBank/DDBJ databases">
        <title>Sequencing the genomes of 1000 actinobacteria strains.</title>
        <authorList>
            <person name="Klenk H.-P."/>
        </authorList>
    </citation>
    <scope>NUCLEOTIDE SEQUENCE [LARGE SCALE GENOMIC DNA]</scope>
    <source>
        <strain evidence="2 3">DSM 28238</strain>
    </source>
</reference>
<keyword evidence="3" id="KW-1185">Reference proteome</keyword>
<dbReference type="InterPro" id="IPR028973">
    <property type="entry name" value="PhnB-like"/>
</dbReference>
<sequence>MPQATPFLTFQPGRGQSAAEAMDTYLGLFDDGRVLTDQRYGAEGPGAEGTVILAEFVIAGQHFRCSDSFIKHEWDITPAVSVMVDCDSVNEQQRLFDALAQGGRIYMPLDDYGFGPFGWVEDRFGVSWQLAAPAGESAAPEPSV</sequence>
<evidence type="ECO:0000313" key="3">
    <source>
        <dbReference type="Proteomes" id="UP000547528"/>
    </source>
</evidence>
<proteinExistence type="predicted"/>
<organism evidence="2 3">
    <name type="scientific">Garicola koreensis</name>
    <dbReference type="NCBI Taxonomy" id="1262554"/>
    <lineage>
        <taxon>Bacteria</taxon>
        <taxon>Bacillati</taxon>
        <taxon>Actinomycetota</taxon>
        <taxon>Actinomycetes</taxon>
        <taxon>Micrococcales</taxon>
        <taxon>Micrococcaceae</taxon>
        <taxon>Garicola</taxon>
    </lineage>
</organism>
<evidence type="ECO:0000313" key="2">
    <source>
        <dbReference type="EMBL" id="MBB3666772.1"/>
    </source>
</evidence>
<dbReference type="PANTHER" id="PTHR33990:SF4">
    <property type="entry name" value="PHNB-LIKE DOMAIN-CONTAINING PROTEIN"/>
    <property type="match status" value="1"/>
</dbReference>